<dbReference type="AlphaFoldDB" id="A0A2T7P7A4"/>
<keyword evidence="3" id="KW-1185">Reference proteome</keyword>
<sequence length="107" mass="11284">MTLLSFNQVTGGTCPCGDPQANPGLGRHHPTFYKRSAPRSHRGVTDGSHNPPDASYIKHGGDDRDMVEAVCTSGHVVQKDSPHQSIAPGHGGGRGSWSPAPSPTKNY</sequence>
<feature type="region of interest" description="Disordered" evidence="1">
    <location>
        <begin position="21"/>
        <end position="61"/>
    </location>
</feature>
<evidence type="ECO:0000313" key="2">
    <source>
        <dbReference type="EMBL" id="PVD29314.1"/>
    </source>
</evidence>
<gene>
    <name evidence="2" type="ORF">C0Q70_11911</name>
</gene>
<feature type="compositionally biased region" description="Basic residues" evidence="1">
    <location>
        <begin position="26"/>
        <end position="42"/>
    </location>
</feature>
<feature type="region of interest" description="Disordered" evidence="1">
    <location>
        <begin position="77"/>
        <end position="107"/>
    </location>
</feature>
<dbReference type="EMBL" id="PZQS01000006">
    <property type="protein sequence ID" value="PVD29314.1"/>
    <property type="molecule type" value="Genomic_DNA"/>
</dbReference>
<proteinExistence type="predicted"/>
<dbReference type="Proteomes" id="UP000245119">
    <property type="component" value="Linkage Group LG6"/>
</dbReference>
<name>A0A2T7P7A4_POMCA</name>
<evidence type="ECO:0000313" key="3">
    <source>
        <dbReference type="Proteomes" id="UP000245119"/>
    </source>
</evidence>
<evidence type="ECO:0000256" key="1">
    <source>
        <dbReference type="SAM" id="MobiDB-lite"/>
    </source>
</evidence>
<organism evidence="2 3">
    <name type="scientific">Pomacea canaliculata</name>
    <name type="common">Golden apple snail</name>
    <dbReference type="NCBI Taxonomy" id="400727"/>
    <lineage>
        <taxon>Eukaryota</taxon>
        <taxon>Metazoa</taxon>
        <taxon>Spiralia</taxon>
        <taxon>Lophotrochozoa</taxon>
        <taxon>Mollusca</taxon>
        <taxon>Gastropoda</taxon>
        <taxon>Caenogastropoda</taxon>
        <taxon>Architaenioglossa</taxon>
        <taxon>Ampullarioidea</taxon>
        <taxon>Ampullariidae</taxon>
        <taxon>Pomacea</taxon>
    </lineage>
</organism>
<accession>A0A2T7P7A4</accession>
<reference evidence="2 3" key="1">
    <citation type="submission" date="2018-04" db="EMBL/GenBank/DDBJ databases">
        <title>The genome of golden apple snail Pomacea canaliculata provides insight into stress tolerance and invasive adaptation.</title>
        <authorList>
            <person name="Liu C."/>
            <person name="Liu B."/>
            <person name="Ren Y."/>
            <person name="Zhang Y."/>
            <person name="Wang H."/>
            <person name="Li S."/>
            <person name="Jiang F."/>
            <person name="Yin L."/>
            <person name="Zhang G."/>
            <person name="Qian W."/>
            <person name="Fan W."/>
        </authorList>
    </citation>
    <scope>NUCLEOTIDE SEQUENCE [LARGE SCALE GENOMIC DNA]</scope>
    <source>
        <strain evidence="2">SZHN2017</strain>
        <tissue evidence="2">Muscle</tissue>
    </source>
</reference>
<comment type="caution">
    <text evidence="2">The sequence shown here is derived from an EMBL/GenBank/DDBJ whole genome shotgun (WGS) entry which is preliminary data.</text>
</comment>
<protein>
    <submittedName>
        <fullName evidence="2">Uncharacterized protein</fullName>
    </submittedName>
</protein>